<dbReference type="Pfam" id="PF21959">
    <property type="entry name" value="DUF6923"/>
    <property type="match status" value="1"/>
</dbReference>
<dbReference type="InterPro" id="IPR011042">
    <property type="entry name" value="6-blade_b-propeller_TolB-like"/>
</dbReference>
<dbReference type="PROSITE" id="PS50853">
    <property type="entry name" value="FN3"/>
    <property type="match status" value="3"/>
</dbReference>
<feature type="signal peptide" evidence="3">
    <location>
        <begin position="1"/>
        <end position="20"/>
    </location>
</feature>
<dbReference type="SUPFAM" id="SSF63829">
    <property type="entry name" value="Calcium-dependent phosphotriesterase"/>
    <property type="match status" value="1"/>
</dbReference>
<dbReference type="NCBIfam" id="TIGR04131">
    <property type="entry name" value="Bac_Flav_CTERM"/>
    <property type="match status" value="1"/>
</dbReference>
<dbReference type="PANTHER" id="PTHR13817:SF73">
    <property type="entry name" value="FIBRONECTIN TYPE-III DOMAIN-CONTAINING PROTEIN"/>
    <property type="match status" value="1"/>
</dbReference>
<keyword evidence="2" id="KW-0677">Repeat</keyword>
<dbReference type="SUPFAM" id="SSF49313">
    <property type="entry name" value="Cadherin-like"/>
    <property type="match status" value="1"/>
</dbReference>
<dbReference type="CDD" id="cd00063">
    <property type="entry name" value="FN3"/>
    <property type="match status" value="3"/>
</dbReference>
<feature type="chain" id="PRO_5045865606" description="Fibronectin type-III domain-containing protein" evidence="3">
    <location>
        <begin position="21"/>
        <end position="2048"/>
    </location>
</feature>
<dbReference type="Pfam" id="PF13205">
    <property type="entry name" value="Big_5"/>
    <property type="match status" value="2"/>
</dbReference>
<dbReference type="SUPFAM" id="SSF49265">
    <property type="entry name" value="Fibronectin type III"/>
    <property type="match status" value="2"/>
</dbReference>
<name>A0ABQ1N936_9BACT</name>
<gene>
    <name evidence="5" type="ORF">GCM10010993_36720</name>
</gene>
<dbReference type="InterPro" id="IPR041286">
    <property type="entry name" value="MBG_2"/>
</dbReference>
<dbReference type="Proteomes" id="UP000635885">
    <property type="component" value="Unassembled WGS sequence"/>
</dbReference>
<dbReference type="InterPro" id="IPR003961">
    <property type="entry name" value="FN3_dom"/>
</dbReference>
<dbReference type="RefSeq" id="WP_188444580.1">
    <property type="nucleotide sequence ID" value="NZ_BMFD01000028.1"/>
</dbReference>
<dbReference type="InterPro" id="IPR032812">
    <property type="entry name" value="SbsA_Ig"/>
</dbReference>
<dbReference type="SUPFAM" id="SSF101898">
    <property type="entry name" value="NHL repeat"/>
    <property type="match status" value="1"/>
</dbReference>
<dbReference type="Pfam" id="PF13585">
    <property type="entry name" value="CHU_C"/>
    <property type="match status" value="1"/>
</dbReference>
<dbReference type="Gene3D" id="2.60.40.10">
    <property type="entry name" value="Immunoglobulins"/>
    <property type="match status" value="3"/>
</dbReference>
<evidence type="ECO:0000256" key="1">
    <source>
        <dbReference type="ARBA" id="ARBA00022729"/>
    </source>
</evidence>
<feature type="domain" description="Fibronectin type-III" evidence="4">
    <location>
        <begin position="343"/>
        <end position="437"/>
    </location>
</feature>
<dbReference type="Pfam" id="PF18676">
    <property type="entry name" value="MBG_2"/>
    <property type="match status" value="3"/>
</dbReference>
<feature type="domain" description="Fibronectin type-III" evidence="4">
    <location>
        <begin position="438"/>
        <end position="527"/>
    </location>
</feature>
<evidence type="ECO:0000256" key="3">
    <source>
        <dbReference type="SAM" id="SignalP"/>
    </source>
</evidence>
<dbReference type="InterPro" id="IPR036116">
    <property type="entry name" value="FN3_sf"/>
</dbReference>
<sequence length="2048" mass="222650">MKNLHLTILIILLATFFSHGQSVPGALDFNWGQGFIPGTESGLVLSIGLTDITESESDKLKDWISEGAEVETISDLRELLDQVRLENSLPEAPTGLWVSPQDGALQINFTEGNEGDSPILNYQYTLDGGQTWLDFSPAVIGSPLTITGLDNGTAYDIQIRALNATGEGVPSERVSATPGSQAFTYTMTWNNISGSYAGNSFTDQTLTFTFLNVLPDDFVDWITPNSRVVFPNGEKVKITLGDILINVPLDNIESNTIFLGAIDTYIFLSQINGYNRGGLQGFSPNPPSSSKLTSFWQSSASEAYFANQILWSPFVINENVLNITFPNPPTTGYWAVLAFEPSAPDMLSNVIATPKDGAVEISFTAGFDGGNPISNYEYSLDGGETWIPFSPEITTSPVTIPNLINGTAYEISLRSVNGLGTSPAIAAINVTPATTPSQLSNMVTTPQDGAVEISFVAGSDGGSPITNYEYSLDEGQTWISFDPAITSSPATITGLTNGTAYNISLRAINSQGVSPVIVTDNMIVPGSPSFTSTPAITIPYGEPYNYTILATTENNLTTRLASTTLPAWLDIVRESTAKPFVSLASARFISVAGDTEGNIYAIVPNGEQIYKWLPDLTPSSWKSGMLRTDFLVGSIQIANGYIYISRNGNSIQSITRVPLNDPSAPEEVFASTPNGVISLAYKDGFIYASNRAERQILKINETTKEVEVLLSAVDGISTAGLWGLTFDNSGSLYISTFMNNSILKYDGTNLTTVLSLPRAVTSIVTDKNNDFYLAIPGEGIRKYTSDFSSYQIISPEISLGQSFDVRDMSVTPSGDLIYVKYNTSIIDRLKNDVSIMGTPTKDDVGEHPVVLRASNEFGFTEQSFTITVTDDIAPQISTLLPSNNVIDVSLQPTLTITFDEEVVLGDTGTLTVNNGSKVLRTYDLSLTEDRTELILSEDSKTLSVELDVELPIKTVITIGITPGFVSDMSDNTFAGFEASSETWSFTTIFLSTITSAPSIKIPYGQPYNYTISTTSEVGGQPTLAIPTLPAWLSFEQKRDTLAREFAQVSVPQRIVRLTAAVEDSEGNIYAIQSNGEEIFKIQPNGNVSSWKSGMFVATPGFVYSLVIANGYIYIARYLNNIQSITRVPLNNPNAQEEVFASIQNGVSSLFYKNGYFYASNNFNGQIFKINEKTRKVELLLSIENGIPERGPWGMTVDNSGNLYIATFSNKSILKFDGITLRRVLSDLPANVTSILADENNDFYLSMYGGGVRKYTSDFSYFRIISQREDDEVFSMSITPNGDLIYPIHTNNLLYRFKAEPLNVLMGTPAKDDVGEHPVVLRASNEFGFTEQSFTITVTDDIAPQILTLLPANNTTDVALQPTLTITFDEEVVLGDTGTLTVNDGNAVLRTYDLSLTEDRTALVLSDDNKTLSVELDVSLPINTAVTIGITSGFVSDMSDNDLEGFEASYGTWSFTTINKLEQTITFPEINTKTYGDPLFVLGDSITERGLTVTYTAIDPSVVSISGNQATILKAGSTTIKATQAGDEFTFAAESVERTLEINQASLQILASNKSKIYGSSNPILTFNYKGLVNGDSKIATEPIISTTATASSGVGTYPITLTGGEDANYAITLVAGELEVTKAALTITAGDKSKIYGSSNPILTFSYKGLVNGDSKVATEPSISTTATASSGVGTYPITLTGGEDANYAITLVAGELEVTKATLTITADNQSKVYNLEDPEFTYVVNGLVGSDQLSGKLSRNAGEEVGKYAITLGTLTGGNNYQIAYLAAELEIIPTVIKEIFEIGTLEMNWGSVPNLPARVALMATNGRPYFLDVTWNESTLNRFRRGTYDLEGEVTETAWIKNQDDLKAGIKVTVLPKPAPEDILLSNNTFEGARTSQEVAIGALSVVDPIDNIHVLGVPYDLEDNRYFKVINDVLYWSSEDPAVGRTKFKVVVRVTDRDFNTLDKVFEIIRTRKSVTSIEVFNTFTPEGDGKNDTWGVPELRYYSGVRIQIFDRGGERMFYTENPDIRWDGTLNGKELPIGTYYWTIEVRETGEVRKGMLNLLRK</sequence>
<reference evidence="6" key="1">
    <citation type="journal article" date="2019" name="Int. J. Syst. Evol. Microbiol.">
        <title>The Global Catalogue of Microorganisms (GCM) 10K type strain sequencing project: providing services to taxonomists for standard genome sequencing and annotation.</title>
        <authorList>
            <consortium name="The Broad Institute Genomics Platform"/>
            <consortium name="The Broad Institute Genome Sequencing Center for Infectious Disease"/>
            <person name="Wu L."/>
            <person name="Ma J."/>
        </authorList>
    </citation>
    <scope>NUCLEOTIDE SEQUENCE [LARGE SCALE GENOMIC DNA]</scope>
    <source>
        <strain evidence="6">CGMCC 1.12479</strain>
    </source>
</reference>
<dbReference type="InterPro" id="IPR026341">
    <property type="entry name" value="T9SS_type_B"/>
</dbReference>
<feature type="domain" description="Fibronectin type-III" evidence="4">
    <location>
        <begin position="89"/>
        <end position="181"/>
    </location>
</feature>
<proteinExistence type="predicted"/>
<evidence type="ECO:0000313" key="5">
    <source>
        <dbReference type="EMBL" id="GGC55017.1"/>
    </source>
</evidence>
<comment type="caution">
    <text evidence="5">The sequence shown here is derived from an EMBL/GenBank/DDBJ whole genome shotgun (WGS) entry which is preliminary data.</text>
</comment>
<evidence type="ECO:0000259" key="4">
    <source>
        <dbReference type="PROSITE" id="PS50853"/>
    </source>
</evidence>
<dbReference type="InterPro" id="IPR015919">
    <property type="entry name" value="Cadherin-like_sf"/>
</dbReference>
<dbReference type="InterPro" id="IPR054215">
    <property type="entry name" value="DUF6923"/>
</dbReference>
<dbReference type="Gene3D" id="2.120.10.30">
    <property type="entry name" value="TolB, C-terminal domain"/>
    <property type="match status" value="2"/>
</dbReference>
<evidence type="ECO:0000313" key="6">
    <source>
        <dbReference type="Proteomes" id="UP000635885"/>
    </source>
</evidence>
<keyword evidence="1 3" id="KW-0732">Signal</keyword>
<keyword evidence="6" id="KW-1185">Reference proteome</keyword>
<dbReference type="SMART" id="SM00060">
    <property type="entry name" value="FN3"/>
    <property type="match status" value="3"/>
</dbReference>
<evidence type="ECO:0000256" key="2">
    <source>
        <dbReference type="ARBA" id="ARBA00022737"/>
    </source>
</evidence>
<dbReference type="Gene3D" id="3.30.160.710">
    <property type="match status" value="3"/>
</dbReference>
<dbReference type="InterPro" id="IPR013783">
    <property type="entry name" value="Ig-like_fold"/>
</dbReference>
<dbReference type="InterPro" id="IPR050964">
    <property type="entry name" value="Striated_Muscle_Regulatory"/>
</dbReference>
<accession>A0ABQ1N936</accession>
<protein>
    <recommendedName>
        <fullName evidence="4">Fibronectin type-III domain-containing protein</fullName>
    </recommendedName>
</protein>
<dbReference type="PANTHER" id="PTHR13817">
    <property type="entry name" value="TITIN"/>
    <property type="match status" value="1"/>
</dbReference>
<dbReference type="EMBL" id="BMFD01000028">
    <property type="protein sequence ID" value="GGC55017.1"/>
    <property type="molecule type" value="Genomic_DNA"/>
</dbReference>
<organism evidence="5 6">
    <name type="scientific">Belliella aquatica</name>
    <dbReference type="NCBI Taxonomy" id="1323734"/>
    <lineage>
        <taxon>Bacteria</taxon>
        <taxon>Pseudomonadati</taxon>
        <taxon>Bacteroidota</taxon>
        <taxon>Cytophagia</taxon>
        <taxon>Cytophagales</taxon>
        <taxon>Cyclobacteriaceae</taxon>
        <taxon>Belliella</taxon>
    </lineage>
</organism>